<protein>
    <submittedName>
        <fullName evidence="2">TIGD2 protein</fullName>
    </submittedName>
</protein>
<sequence length="431" mass="48180">MSAASKKYGIPRTTLVEKRSGKSAINATNGRPLVMSKEEEDTVLKYTQYRVQTGHPIDRITVLAIATAVHRKHCEANGIEPKFNLTTGPSNNWWLNFKKRNGICLRKPDPLDRARKNSIDKATVQDFFTQYQDILDKYGLTNAPHRIYNADETGFTLDPQRKKIVTFKSMSGASSSVRAGTRDHISIMECTAADGSAIPPLMIFSKCFPSSAYRLDGPPNALYATTPAGYIEGPVFLSWLKSCFHRFATQERPVLLLADQHSTHMSQEVIEFAIENDIVILTFPPHATHFLQPMDAKAGPFRALKDKFEKVLHQLSVAKPNFYVTKATFPKIYRTVRDEGLTMAAVRRGFKNTGIYPVNLDALDSRWFHMNDAPGATSENATVSKENSNVARELLQEELDVLALAARAVQAQETPLMTERTRVMRGVSSLT</sequence>
<dbReference type="Proteomes" id="UP000838412">
    <property type="component" value="Chromosome 3"/>
</dbReference>
<dbReference type="GO" id="GO:0003677">
    <property type="term" value="F:DNA binding"/>
    <property type="evidence" value="ECO:0007669"/>
    <property type="project" value="TreeGrafter"/>
</dbReference>
<proteinExistence type="predicted"/>
<organism evidence="2 3">
    <name type="scientific">Branchiostoma lanceolatum</name>
    <name type="common">Common lancelet</name>
    <name type="synonym">Amphioxus lanceolatum</name>
    <dbReference type="NCBI Taxonomy" id="7740"/>
    <lineage>
        <taxon>Eukaryota</taxon>
        <taxon>Metazoa</taxon>
        <taxon>Chordata</taxon>
        <taxon>Cephalochordata</taxon>
        <taxon>Leptocardii</taxon>
        <taxon>Amphioxiformes</taxon>
        <taxon>Branchiostomatidae</taxon>
        <taxon>Branchiostoma</taxon>
    </lineage>
</organism>
<evidence type="ECO:0000259" key="1">
    <source>
        <dbReference type="Pfam" id="PF03184"/>
    </source>
</evidence>
<dbReference type="Pfam" id="PF03184">
    <property type="entry name" value="DDE_1"/>
    <property type="match status" value="1"/>
</dbReference>
<dbReference type="Gene3D" id="3.30.420.10">
    <property type="entry name" value="Ribonuclease H-like superfamily/Ribonuclease H"/>
    <property type="match status" value="1"/>
</dbReference>
<dbReference type="AlphaFoldDB" id="A0A8J9ZS16"/>
<keyword evidence="3" id="KW-1185">Reference proteome</keyword>
<dbReference type="PANTHER" id="PTHR19303">
    <property type="entry name" value="TRANSPOSON"/>
    <property type="match status" value="1"/>
</dbReference>
<dbReference type="OrthoDB" id="4327074at2759"/>
<reference evidence="2" key="1">
    <citation type="submission" date="2022-01" db="EMBL/GenBank/DDBJ databases">
        <authorList>
            <person name="Braso-Vives M."/>
        </authorList>
    </citation>
    <scope>NUCLEOTIDE SEQUENCE</scope>
</reference>
<dbReference type="InterPro" id="IPR036397">
    <property type="entry name" value="RNaseH_sf"/>
</dbReference>
<dbReference type="EMBL" id="OV696688">
    <property type="protein sequence ID" value="CAH1259260.1"/>
    <property type="molecule type" value="Genomic_DNA"/>
</dbReference>
<dbReference type="InterPro" id="IPR004875">
    <property type="entry name" value="DDE_SF_endonuclease_dom"/>
</dbReference>
<evidence type="ECO:0000313" key="2">
    <source>
        <dbReference type="EMBL" id="CAH1259260.1"/>
    </source>
</evidence>
<dbReference type="InterPro" id="IPR050863">
    <property type="entry name" value="CenT-Element_Derived"/>
</dbReference>
<name>A0A8J9ZS16_BRALA</name>
<feature type="domain" description="DDE-1" evidence="1">
    <location>
        <begin position="186"/>
        <end position="321"/>
    </location>
</feature>
<evidence type="ECO:0000313" key="3">
    <source>
        <dbReference type="Proteomes" id="UP000838412"/>
    </source>
</evidence>
<dbReference type="PANTHER" id="PTHR19303:SF74">
    <property type="entry name" value="POGO TRANSPOSABLE ELEMENT WITH KRAB DOMAIN"/>
    <property type="match status" value="1"/>
</dbReference>
<dbReference type="GO" id="GO:0005634">
    <property type="term" value="C:nucleus"/>
    <property type="evidence" value="ECO:0007669"/>
    <property type="project" value="TreeGrafter"/>
</dbReference>
<accession>A0A8J9ZS16</accession>
<gene>
    <name evidence="2" type="primary">TIGD2</name>
    <name evidence="2" type="ORF">BLAG_LOCUS16614</name>
</gene>